<reference evidence="5 6" key="1">
    <citation type="submission" date="2013-08" db="EMBL/GenBank/DDBJ databases">
        <title>Genome of Pontibacillus chungwhensis.</title>
        <authorList>
            <person name="Wang Q."/>
            <person name="Wang G."/>
        </authorList>
    </citation>
    <scope>NUCLEOTIDE SEQUENCE [LARGE SCALE GENOMIC DNA]</scope>
    <source>
        <strain evidence="5 6">BH030062</strain>
    </source>
</reference>
<dbReference type="PANTHER" id="PTHR43280:SF2">
    <property type="entry name" value="HTH-TYPE TRANSCRIPTIONAL REGULATOR EXSA"/>
    <property type="match status" value="1"/>
</dbReference>
<keyword evidence="3" id="KW-0804">Transcription</keyword>
<dbReference type="GO" id="GO:0003700">
    <property type="term" value="F:DNA-binding transcription factor activity"/>
    <property type="evidence" value="ECO:0007669"/>
    <property type="project" value="InterPro"/>
</dbReference>
<dbReference type="PROSITE" id="PS00041">
    <property type="entry name" value="HTH_ARAC_FAMILY_1"/>
    <property type="match status" value="1"/>
</dbReference>
<evidence type="ECO:0000256" key="2">
    <source>
        <dbReference type="ARBA" id="ARBA00023125"/>
    </source>
</evidence>
<dbReference type="Pfam" id="PF12833">
    <property type="entry name" value="HTH_18"/>
    <property type="match status" value="1"/>
</dbReference>
<dbReference type="PRINTS" id="PR00032">
    <property type="entry name" value="HTHARAC"/>
</dbReference>
<keyword evidence="2" id="KW-0238">DNA-binding</keyword>
<dbReference type="SMART" id="SM00342">
    <property type="entry name" value="HTH_ARAC"/>
    <property type="match status" value="1"/>
</dbReference>
<gene>
    <name evidence="5" type="ORF">N780_17050</name>
</gene>
<comment type="caution">
    <text evidence="5">The sequence shown here is derived from an EMBL/GenBank/DDBJ whole genome shotgun (WGS) entry which is preliminary data.</text>
</comment>
<dbReference type="RefSeq" id="WP_036783922.1">
    <property type="nucleotide sequence ID" value="NZ_AVBG01000008.1"/>
</dbReference>
<dbReference type="InterPro" id="IPR018060">
    <property type="entry name" value="HTH_AraC"/>
</dbReference>
<proteinExistence type="predicted"/>
<evidence type="ECO:0000313" key="6">
    <source>
        <dbReference type="Proteomes" id="UP000030153"/>
    </source>
</evidence>
<dbReference type="EMBL" id="AVBG01000008">
    <property type="protein sequence ID" value="KGP90988.1"/>
    <property type="molecule type" value="Genomic_DNA"/>
</dbReference>
<feature type="domain" description="HTH araC/xylS-type" evidence="4">
    <location>
        <begin position="300"/>
        <end position="398"/>
    </location>
</feature>
<keyword evidence="1" id="KW-0805">Transcription regulation</keyword>
<dbReference type="Proteomes" id="UP000030153">
    <property type="component" value="Unassembled WGS sequence"/>
</dbReference>
<dbReference type="STRING" id="1385513.N780_17050"/>
<dbReference type="Gene3D" id="1.10.10.60">
    <property type="entry name" value="Homeodomain-like"/>
    <property type="match status" value="2"/>
</dbReference>
<evidence type="ECO:0000313" key="5">
    <source>
        <dbReference type="EMBL" id="KGP90988.1"/>
    </source>
</evidence>
<name>A0A0A2UW67_9BACI</name>
<evidence type="ECO:0000259" key="4">
    <source>
        <dbReference type="PROSITE" id="PS01124"/>
    </source>
</evidence>
<dbReference type="PROSITE" id="PS01124">
    <property type="entry name" value="HTH_ARAC_FAMILY_2"/>
    <property type="match status" value="1"/>
</dbReference>
<dbReference type="PANTHER" id="PTHR43280">
    <property type="entry name" value="ARAC-FAMILY TRANSCRIPTIONAL REGULATOR"/>
    <property type="match status" value="1"/>
</dbReference>
<dbReference type="SUPFAM" id="SSF46689">
    <property type="entry name" value="Homeodomain-like"/>
    <property type="match status" value="2"/>
</dbReference>
<evidence type="ECO:0000256" key="1">
    <source>
        <dbReference type="ARBA" id="ARBA00023015"/>
    </source>
</evidence>
<dbReference type="OrthoDB" id="247151at2"/>
<dbReference type="InterPro" id="IPR020449">
    <property type="entry name" value="Tscrpt_reg_AraC-type_HTH"/>
</dbReference>
<dbReference type="InterPro" id="IPR018062">
    <property type="entry name" value="HTH_AraC-typ_CS"/>
</dbReference>
<organism evidence="5 6">
    <name type="scientific">Pontibacillus chungwhensis BH030062</name>
    <dbReference type="NCBI Taxonomy" id="1385513"/>
    <lineage>
        <taxon>Bacteria</taxon>
        <taxon>Bacillati</taxon>
        <taxon>Bacillota</taxon>
        <taxon>Bacilli</taxon>
        <taxon>Bacillales</taxon>
        <taxon>Bacillaceae</taxon>
        <taxon>Pontibacillus</taxon>
    </lineage>
</organism>
<dbReference type="AlphaFoldDB" id="A0A0A2UW67"/>
<sequence length="401" mass="47034">MEMKTDHSLRALFTFYYSTRVPIYFFEYANQNKTSLGEIPAPFERLYQEERQLILEKMKQKGRVHHVTDAFHRHFLAINTETFASFPTGYVCIGPFLYNELNNQDIQEAFQRQRESIYVSRKVLAYYSQLPVVHTKQVLYYGQVLLALLTTDWDTSILDQTFDQFTFFPKKTEPSQEDTKFLSQAFQLEQEFLHKLRQGDPSAIDDLSHAKYYPTPTYGKDNMVRSYKNRLIATVTLVARTAIEAGVNETESLSISYYYINEIEQKEKVEDLMHLEKVMVHDYLSKIQKQEQHDHTPLMQACLESIQANLHKPITIERMAKELGVRSEHLSNLFKKEIGLSLQQYIHRQKMKEVKKALLHQKDSILSVAEQYGYKSGSHFSRIFKKYEGVSPSNYRKQNGL</sequence>
<keyword evidence="6" id="KW-1185">Reference proteome</keyword>
<accession>A0A0A2UW67</accession>
<dbReference type="GO" id="GO:0043565">
    <property type="term" value="F:sequence-specific DNA binding"/>
    <property type="evidence" value="ECO:0007669"/>
    <property type="project" value="InterPro"/>
</dbReference>
<dbReference type="InterPro" id="IPR009057">
    <property type="entry name" value="Homeodomain-like_sf"/>
</dbReference>
<protein>
    <submittedName>
        <fullName evidence="5">AraC family transcriptional regulator</fullName>
    </submittedName>
</protein>
<dbReference type="eggNOG" id="COG2207">
    <property type="taxonomic scope" value="Bacteria"/>
</dbReference>
<evidence type="ECO:0000256" key="3">
    <source>
        <dbReference type="ARBA" id="ARBA00023163"/>
    </source>
</evidence>